<accession>A0A6H5J0M1</accession>
<reference evidence="1 2" key="1">
    <citation type="submission" date="2020-02" db="EMBL/GenBank/DDBJ databases">
        <authorList>
            <person name="Ferguson B K."/>
        </authorList>
    </citation>
    <scope>NUCLEOTIDE SEQUENCE [LARGE SCALE GENOMIC DNA]</scope>
</reference>
<evidence type="ECO:0000313" key="1">
    <source>
        <dbReference type="EMBL" id="CAB0042858.1"/>
    </source>
</evidence>
<dbReference type="AlphaFoldDB" id="A0A6H5J0M1"/>
<keyword evidence="2" id="KW-1185">Reference proteome</keyword>
<evidence type="ECO:0000313" key="2">
    <source>
        <dbReference type="Proteomes" id="UP000479190"/>
    </source>
</evidence>
<proteinExistence type="predicted"/>
<sequence>MPRPTKRLRSNPDLKNSTERKRKLCFRVNQYTQAPSTDRIINARQRSAAESNNPRLKAASRRKIYLYQMNSRKQDLLNFACWILRHRGTYQDCGLASSRRILWRLGPQFQYSRVKSFGKRDKLLQRCLGGHTQNNNESFNHCVWMMAPKHIFSGCPCDVGLFRPLKLKYAEVCEAFCRKAVLPGLQKQQFAPVLKKTLNEMKFTPTLPNAFKRCGLFPFDFDAIDKSKILNTDDDLSIIPSGAHPNIKSAGAAAAA</sequence>
<dbReference type="OrthoDB" id="10060618at2759"/>
<name>A0A6H5J0M1_9HYME</name>
<gene>
    <name evidence="1" type="ORF">TBRA_LOCUS14450</name>
</gene>
<dbReference type="EMBL" id="CADCXV010001231">
    <property type="protein sequence ID" value="CAB0042858.1"/>
    <property type="molecule type" value="Genomic_DNA"/>
</dbReference>
<dbReference type="Proteomes" id="UP000479190">
    <property type="component" value="Unassembled WGS sequence"/>
</dbReference>
<organism evidence="1 2">
    <name type="scientific">Trichogramma brassicae</name>
    <dbReference type="NCBI Taxonomy" id="86971"/>
    <lineage>
        <taxon>Eukaryota</taxon>
        <taxon>Metazoa</taxon>
        <taxon>Ecdysozoa</taxon>
        <taxon>Arthropoda</taxon>
        <taxon>Hexapoda</taxon>
        <taxon>Insecta</taxon>
        <taxon>Pterygota</taxon>
        <taxon>Neoptera</taxon>
        <taxon>Endopterygota</taxon>
        <taxon>Hymenoptera</taxon>
        <taxon>Apocrita</taxon>
        <taxon>Proctotrupomorpha</taxon>
        <taxon>Chalcidoidea</taxon>
        <taxon>Trichogrammatidae</taxon>
        <taxon>Trichogramma</taxon>
    </lineage>
</organism>
<protein>
    <submittedName>
        <fullName evidence="1">Uncharacterized protein</fullName>
    </submittedName>
</protein>